<dbReference type="Gene3D" id="3.40.50.720">
    <property type="entry name" value="NAD(P)-binding Rossmann-like Domain"/>
    <property type="match status" value="1"/>
</dbReference>
<dbReference type="EMBL" id="CP069032">
    <property type="protein sequence ID" value="QRC99683.1"/>
    <property type="molecule type" value="Genomic_DNA"/>
</dbReference>
<evidence type="ECO:0000313" key="3">
    <source>
        <dbReference type="Proteomes" id="UP000663193"/>
    </source>
</evidence>
<organism evidence="2 3">
    <name type="scientific">Phaeosphaeria nodorum (strain SN15 / ATCC MYA-4574 / FGSC 10173)</name>
    <name type="common">Glume blotch fungus</name>
    <name type="synonym">Parastagonospora nodorum</name>
    <dbReference type="NCBI Taxonomy" id="321614"/>
    <lineage>
        <taxon>Eukaryota</taxon>
        <taxon>Fungi</taxon>
        <taxon>Dikarya</taxon>
        <taxon>Ascomycota</taxon>
        <taxon>Pezizomycotina</taxon>
        <taxon>Dothideomycetes</taxon>
        <taxon>Pleosporomycetidae</taxon>
        <taxon>Pleosporales</taxon>
        <taxon>Pleosporineae</taxon>
        <taxon>Phaeosphaeriaceae</taxon>
        <taxon>Parastagonospora</taxon>
    </lineage>
</organism>
<dbReference type="Proteomes" id="UP000663193">
    <property type="component" value="Chromosome 10"/>
</dbReference>
<gene>
    <name evidence="2" type="ORF">JI435_149950</name>
</gene>
<protein>
    <recommendedName>
        <fullName evidence="1">NAD-dependent epimerase/dehydratase domain-containing protein</fullName>
    </recommendedName>
</protein>
<dbReference type="AlphaFoldDB" id="A0A7U2F6L0"/>
<evidence type="ECO:0000259" key="1">
    <source>
        <dbReference type="Pfam" id="PF01370"/>
    </source>
</evidence>
<dbReference type="InterPro" id="IPR051783">
    <property type="entry name" value="NAD(P)-dependent_oxidoreduct"/>
</dbReference>
<dbReference type="SUPFAM" id="SSF51735">
    <property type="entry name" value="NAD(P)-binding Rossmann-fold domains"/>
    <property type="match status" value="1"/>
</dbReference>
<evidence type="ECO:0000313" key="2">
    <source>
        <dbReference type="EMBL" id="QRC99683.1"/>
    </source>
</evidence>
<dbReference type="OMA" id="YIFIPCV"/>
<keyword evidence="3" id="KW-1185">Reference proteome</keyword>
<reference evidence="3" key="1">
    <citation type="journal article" date="2021" name="BMC Genomics">
        <title>Chromosome-level genome assembly and manually-curated proteome of model necrotroph Parastagonospora nodorum Sn15 reveals a genome-wide trove of candidate effector homologs, and redundancy of virulence-related functions within an accessory chromosome.</title>
        <authorList>
            <person name="Bertazzoni S."/>
            <person name="Jones D.A.B."/>
            <person name="Phan H.T."/>
            <person name="Tan K.-C."/>
            <person name="Hane J.K."/>
        </authorList>
    </citation>
    <scope>NUCLEOTIDE SEQUENCE [LARGE SCALE GENOMIC DNA]</scope>
    <source>
        <strain evidence="3">SN15 / ATCC MYA-4574 / FGSC 10173)</strain>
    </source>
</reference>
<dbReference type="KEGG" id="pno:SNOG_14995"/>
<dbReference type="Pfam" id="PF01370">
    <property type="entry name" value="Epimerase"/>
    <property type="match status" value="1"/>
</dbReference>
<dbReference type="OrthoDB" id="10262413at2759"/>
<dbReference type="VEuPathDB" id="FungiDB:JI435_149950"/>
<sequence length="352" mass="38195">MSHSILITGASGYLGGSLLAQLNRTKLPPHKTLYALVRSDQQAEQVQKCGAEPLKLNFADENTVVKIIVEANISIIFFLIDALNSTFQLPLIKALGELKRQTGQEVHFLHTSGAKIFSEHAGMPTDRELRDDEEGLFEMQKKVRAPHGMMNLAVQTNNTIIETAESYGVRSYIFIPCIVYGEGEGFGNRISIQTTAVVRAAKKVGAVYDVNAKGATWPVCHIKDNTALYVKLLESILSGANPSWGKTGYYLASSGSVAWIDIYAAIARALAEQKVVSSSEVKQADNAALNDIALALGCPKALVPVQVGGKCTLKAERAREVGWSAEYPPEHLVEAADAEVTLILQHLNSDLY</sequence>
<dbReference type="PANTHER" id="PTHR48079">
    <property type="entry name" value="PROTEIN YEEZ"/>
    <property type="match status" value="1"/>
</dbReference>
<dbReference type="RefSeq" id="XP_001805160.1">
    <property type="nucleotide sequence ID" value="XM_001805108.1"/>
</dbReference>
<name>A0A7U2F6L0_PHANO</name>
<dbReference type="InterPro" id="IPR001509">
    <property type="entry name" value="Epimerase_deHydtase"/>
</dbReference>
<proteinExistence type="predicted"/>
<dbReference type="PANTHER" id="PTHR48079:SF6">
    <property type="entry name" value="NAD(P)-BINDING DOMAIN-CONTAINING PROTEIN-RELATED"/>
    <property type="match status" value="1"/>
</dbReference>
<feature type="domain" description="NAD-dependent epimerase/dehydratase" evidence="1">
    <location>
        <begin position="5"/>
        <end position="239"/>
    </location>
</feature>
<accession>A0A7U2F6L0</accession>
<dbReference type="InterPro" id="IPR036291">
    <property type="entry name" value="NAD(P)-bd_dom_sf"/>
</dbReference>